<organism evidence="2 3">
    <name type="scientific">Rhizoctonia solani</name>
    <dbReference type="NCBI Taxonomy" id="456999"/>
    <lineage>
        <taxon>Eukaryota</taxon>
        <taxon>Fungi</taxon>
        <taxon>Dikarya</taxon>
        <taxon>Basidiomycota</taxon>
        <taxon>Agaricomycotina</taxon>
        <taxon>Agaricomycetes</taxon>
        <taxon>Cantharellales</taxon>
        <taxon>Ceratobasidiaceae</taxon>
        <taxon>Rhizoctonia</taxon>
    </lineage>
</organism>
<feature type="region of interest" description="Disordered" evidence="1">
    <location>
        <begin position="40"/>
        <end position="113"/>
    </location>
</feature>
<dbReference type="OrthoDB" id="2958007at2759"/>
<dbReference type="Proteomes" id="UP000663846">
    <property type="component" value="Unassembled WGS sequence"/>
</dbReference>
<protein>
    <submittedName>
        <fullName evidence="2">Uncharacterized protein</fullName>
    </submittedName>
</protein>
<accession>A0A8H3AJQ8</accession>
<evidence type="ECO:0000256" key="1">
    <source>
        <dbReference type="SAM" id="MobiDB-lite"/>
    </source>
</evidence>
<feature type="non-terminal residue" evidence="2">
    <location>
        <position position="1"/>
    </location>
</feature>
<evidence type="ECO:0000313" key="3">
    <source>
        <dbReference type="Proteomes" id="UP000663846"/>
    </source>
</evidence>
<dbReference type="EMBL" id="CAJMWS010000322">
    <property type="protein sequence ID" value="CAE6422032.1"/>
    <property type="molecule type" value="Genomic_DNA"/>
</dbReference>
<proteinExistence type="predicted"/>
<sequence>RSIAIGPRTPPLTFDFVLFSRSFVLGSKALQILFARPPIFPRIRSSPSSRSPQSKSPGVAERSGVSFAATSEFPCSVDGVESKNSNRSRRNRLAGGQKRVQVPYISVGSKCNS</sequence>
<gene>
    <name evidence="2" type="ORF">RDB_LOCUS90134</name>
</gene>
<dbReference type="AlphaFoldDB" id="A0A8H3AJQ8"/>
<feature type="compositionally biased region" description="Low complexity" evidence="1">
    <location>
        <begin position="41"/>
        <end position="57"/>
    </location>
</feature>
<reference evidence="2" key="1">
    <citation type="submission" date="2021-01" db="EMBL/GenBank/DDBJ databases">
        <authorList>
            <person name="Kaushik A."/>
        </authorList>
    </citation>
    <scope>NUCLEOTIDE SEQUENCE</scope>
    <source>
        <strain evidence="2">AG1-1C</strain>
    </source>
</reference>
<name>A0A8H3AJQ8_9AGAM</name>
<comment type="caution">
    <text evidence="2">The sequence shown here is derived from an EMBL/GenBank/DDBJ whole genome shotgun (WGS) entry which is preliminary data.</text>
</comment>
<evidence type="ECO:0000313" key="2">
    <source>
        <dbReference type="EMBL" id="CAE6422032.1"/>
    </source>
</evidence>